<dbReference type="PANTHER" id="PTHR47791">
    <property type="entry name" value="MEIOTICALLY UP-REGULATED GENE 191 PROTEIN"/>
    <property type="match status" value="1"/>
</dbReference>
<comment type="caution">
    <text evidence="2">The sequence shown here is derived from an EMBL/GenBank/DDBJ whole genome shotgun (WGS) entry which is preliminary data.</text>
</comment>
<dbReference type="EMBL" id="MDYQ01000069">
    <property type="protein sequence ID" value="PRP84118.1"/>
    <property type="molecule type" value="Genomic_DNA"/>
</dbReference>
<dbReference type="InterPro" id="IPR008928">
    <property type="entry name" value="6-hairpin_glycosidase_sf"/>
</dbReference>
<organism evidence="2 3">
    <name type="scientific">Planoprotostelium fungivorum</name>
    <dbReference type="NCBI Taxonomy" id="1890364"/>
    <lineage>
        <taxon>Eukaryota</taxon>
        <taxon>Amoebozoa</taxon>
        <taxon>Evosea</taxon>
        <taxon>Variosea</taxon>
        <taxon>Cavosteliida</taxon>
        <taxon>Cavosteliaceae</taxon>
        <taxon>Planoprotostelium</taxon>
    </lineage>
</organism>
<keyword evidence="3" id="KW-1185">Reference proteome</keyword>
<dbReference type="InterPro" id="IPR053169">
    <property type="entry name" value="MUG_Protein"/>
</dbReference>
<feature type="chain" id="PRO_5015114909" evidence="1">
    <location>
        <begin position="17"/>
        <end position="487"/>
    </location>
</feature>
<reference evidence="2 3" key="1">
    <citation type="journal article" date="2018" name="Genome Biol. Evol.">
        <title>Multiple Roots of Fruiting Body Formation in Amoebozoa.</title>
        <authorList>
            <person name="Hillmann F."/>
            <person name="Forbes G."/>
            <person name="Novohradska S."/>
            <person name="Ferling I."/>
            <person name="Riege K."/>
            <person name="Groth M."/>
            <person name="Westermann M."/>
            <person name="Marz M."/>
            <person name="Spaller T."/>
            <person name="Winckler T."/>
            <person name="Schaap P."/>
            <person name="Glockner G."/>
        </authorList>
    </citation>
    <scope>NUCLEOTIDE SEQUENCE [LARGE SCALE GENOMIC DNA]</scope>
    <source>
        <strain evidence="2 3">Jena</strain>
    </source>
</reference>
<dbReference type="Gene3D" id="1.50.10.20">
    <property type="match status" value="2"/>
</dbReference>
<gene>
    <name evidence="2" type="ORF">PROFUN_04109</name>
</gene>
<keyword evidence="1" id="KW-0732">Signal</keyword>
<proteinExistence type="predicted"/>
<dbReference type="SUPFAM" id="SSF48208">
    <property type="entry name" value="Six-hairpin glycosidases"/>
    <property type="match status" value="1"/>
</dbReference>
<dbReference type="InterPro" id="IPR005198">
    <property type="entry name" value="Glyco_hydro_76"/>
</dbReference>
<sequence length="487" mass="53639">MKHLLVFLSLAVLATSQQPTPQDLLKAVDGMFSFGVSDVGTFGPGNYLDWQVALAYNAIIDAIDWGTDPTTRQRSARLDNALTKVRTHIPDSLQQNEWNDDNEWYGLMAIRYHETFGDTFDGAFTTQTGINIQSNSFTTIYSNSPNYCGTVCAGNLMVDPIFHRHLTVSQCNAYSWSDNKCYLKSKNETSISASGYTSGVVIRNSTGANYLDIATNMWEKLNPKWIGQGCVKGAMTWKQGLDYFATISSNLNTVVSAKLYKYKKEQKYLDAALASNAFVEKWGRAGRDCVGDGVNGTSCKVNYDCTTYNLGIYIMGLSALSEATGNMSYWNEGYRLAVMEVKNKGWFDSKVPGVLGSPGPDCNDFSCFNGQLVRGISSLFTFNYNDRNGTVIPFLARQAEVIWNRDRLTNNTFGPIWIGPANSSRVCDNQCVLPGLFGGFIPYYQQRISISVSVSTSTADGSSLVPHLTFLATTVGSALFVLYSNSV</sequence>
<feature type="signal peptide" evidence="1">
    <location>
        <begin position="1"/>
        <end position="16"/>
    </location>
</feature>
<dbReference type="AlphaFoldDB" id="A0A2P6NJI2"/>
<dbReference type="InParanoid" id="A0A2P6NJI2"/>
<dbReference type="Pfam" id="PF03663">
    <property type="entry name" value="Glyco_hydro_76"/>
    <property type="match status" value="1"/>
</dbReference>
<dbReference type="Proteomes" id="UP000241769">
    <property type="component" value="Unassembled WGS sequence"/>
</dbReference>
<dbReference type="GO" id="GO:0005975">
    <property type="term" value="P:carbohydrate metabolic process"/>
    <property type="evidence" value="ECO:0007669"/>
    <property type="project" value="InterPro"/>
</dbReference>
<accession>A0A2P6NJI2</accession>
<dbReference type="OrthoDB" id="4104179at2759"/>
<evidence type="ECO:0000313" key="2">
    <source>
        <dbReference type="EMBL" id="PRP84118.1"/>
    </source>
</evidence>
<dbReference type="PANTHER" id="PTHR47791:SF2">
    <property type="entry name" value="ENDO MANNANASE, GH76 FAMILY (EUROFUNG)"/>
    <property type="match status" value="1"/>
</dbReference>
<protein>
    <submittedName>
        <fullName evidence="2">Uncharacterized protein</fullName>
    </submittedName>
</protein>
<evidence type="ECO:0000313" key="3">
    <source>
        <dbReference type="Proteomes" id="UP000241769"/>
    </source>
</evidence>
<evidence type="ECO:0000256" key="1">
    <source>
        <dbReference type="SAM" id="SignalP"/>
    </source>
</evidence>
<name>A0A2P6NJI2_9EUKA</name>